<proteinExistence type="predicted"/>
<dbReference type="AlphaFoldDB" id="A0A1E4SV42"/>
<reference evidence="2" key="1">
    <citation type="submission" date="2016-04" db="EMBL/GenBank/DDBJ databases">
        <title>Comparative genomics of biotechnologically important yeasts.</title>
        <authorList>
            <consortium name="DOE Joint Genome Institute"/>
            <person name="Riley R."/>
            <person name="Haridas S."/>
            <person name="Wolfe K.H."/>
            <person name="Lopes M.R."/>
            <person name="Hittinger C.T."/>
            <person name="Goker M."/>
            <person name="Salamov A."/>
            <person name="Wisecaver J."/>
            <person name="Long T.M."/>
            <person name="Aerts A.L."/>
            <person name="Barry K."/>
            <person name="Choi C."/>
            <person name="Clum A."/>
            <person name="Coughlan A.Y."/>
            <person name="Deshpande S."/>
            <person name="Douglass A.P."/>
            <person name="Hanson S.J."/>
            <person name="Klenk H.-P."/>
            <person name="Labutti K."/>
            <person name="Lapidus A."/>
            <person name="Lindquist E."/>
            <person name="Lipzen A."/>
            <person name="Meier-Kolthoff J.P."/>
            <person name="Ohm R.A."/>
            <person name="Otillar R.P."/>
            <person name="Pangilinan J."/>
            <person name="Peng Y."/>
            <person name="Rokas A."/>
            <person name="Rosa C.A."/>
            <person name="Scheuner C."/>
            <person name="Sibirny A.A."/>
            <person name="Slot J.C."/>
            <person name="Stielow J.B."/>
            <person name="Sun H."/>
            <person name="Kurtzman C.P."/>
            <person name="Blackwell M."/>
            <person name="Grigoriev I.V."/>
            <person name="Jeffries T.W."/>
        </authorList>
    </citation>
    <scope>NUCLEOTIDE SEQUENCE [LARGE SCALE GENOMIC DNA]</scope>
    <source>
        <strain evidence="2">NRRL YB-2248</strain>
    </source>
</reference>
<name>A0A1E4SV42_9ASCO</name>
<protein>
    <submittedName>
        <fullName evidence="1">Uncharacterized protein</fullName>
    </submittedName>
</protein>
<feature type="non-terminal residue" evidence="1">
    <location>
        <position position="260"/>
    </location>
</feature>
<dbReference type="EMBL" id="KV453864">
    <property type="protein sequence ID" value="ODV83375.1"/>
    <property type="molecule type" value="Genomic_DNA"/>
</dbReference>
<sequence length="260" mass="29008">IKKSKTCFELTNSSSIGTVRSFDNIESLGSTCITSSILLTLERWFDDLSLDSSSYLKLKLNGDIMLSSIIKNLDKSSVEVNRLSDYVASQLLKKLVGGCVKDFGFNGILYPLCDIFHSVLLKDYPLISKSKNTNNGQADSHSHLQPILASTDSLQSSDSLITVIIRFNSKELKFIFPSNSCSPPTLLELITNSKSAFSIVNNNRVIKIRNKETGAIINSDFELERLFSLTRNKFGKLIELELIHPNVQDYLNLNYDSTPP</sequence>
<keyword evidence="2" id="KW-1185">Reference proteome</keyword>
<feature type="non-terminal residue" evidence="1">
    <location>
        <position position="1"/>
    </location>
</feature>
<accession>A0A1E4SV42</accession>
<dbReference type="STRING" id="983967.A0A1E4SV42"/>
<dbReference type="OrthoDB" id="4089008at2759"/>
<gene>
    <name evidence="1" type="ORF">CANARDRAFT_188371</name>
</gene>
<dbReference type="Proteomes" id="UP000094801">
    <property type="component" value="Unassembled WGS sequence"/>
</dbReference>
<evidence type="ECO:0000313" key="1">
    <source>
        <dbReference type="EMBL" id="ODV83375.1"/>
    </source>
</evidence>
<evidence type="ECO:0000313" key="2">
    <source>
        <dbReference type="Proteomes" id="UP000094801"/>
    </source>
</evidence>
<organism evidence="1 2">
    <name type="scientific">[Candida] arabinofermentans NRRL YB-2248</name>
    <dbReference type="NCBI Taxonomy" id="983967"/>
    <lineage>
        <taxon>Eukaryota</taxon>
        <taxon>Fungi</taxon>
        <taxon>Dikarya</taxon>
        <taxon>Ascomycota</taxon>
        <taxon>Saccharomycotina</taxon>
        <taxon>Pichiomycetes</taxon>
        <taxon>Pichiales</taxon>
        <taxon>Pichiaceae</taxon>
        <taxon>Ogataea</taxon>
        <taxon>Ogataea/Candida clade</taxon>
    </lineage>
</organism>